<gene>
    <name evidence="2" type="ORF">RJ640_006114</name>
</gene>
<dbReference type="PROSITE" id="PS51729">
    <property type="entry name" value="GNAT_YJDJ"/>
    <property type="match status" value="1"/>
</dbReference>
<name>A0AA88QQ98_9ASTE</name>
<dbReference type="Pfam" id="PF14542">
    <property type="entry name" value="Acetyltransf_CG"/>
    <property type="match status" value="1"/>
</dbReference>
<dbReference type="Gene3D" id="3.40.630.30">
    <property type="match status" value="1"/>
</dbReference>
<protein>
    <recommendedName>
        <fullName evidence="1">N-acetyltransferase domain-containing protein</fullName>
    </recommendedName>
</protein>
<evidence type="ECO:0000313" key="3">
    <source>
        <dbReference type="Proteomes" id="UP001187471"/>
    </source>
</evidence>
<reference evidence="2" key="1">
    <citation type="submission" date="2022-12" db="EMBL/GenBank/DDBJ databases">
        <title>Draft genome assemblies for two species of Escallonia (Escalloniales).</title>
        <authorList>
            <person name="Chanderbali A."/>
            <person name="Dervinis C."/>
            <person name="Anghel I."/>
            <person name="Soltis D."/>
            <person name="Soltis P."/>
            <person name="Zapata F."/>
        </authorList>
    </citation>
    <scope>NUCLEOTIDE SEQUENCE</scope>
    <source>
        <strain evidence="2">UCBG92.1500</strain>
        <tissue evidence="2">Leaf</tissue>
    </source>
</reference>
<feature type="domain" description="N-acetyltransferase" evidence="1">
    <location>
        <begin position="12"/>
        <end position="100"/>
    </location>
</feature>
<evidence type="ECO:0000313" key="2">
    <source>
        <dbReference type="EMBL" id="KAK2967145.1"/>
    </source>
</evidence>
<organism evidence="2 3">
    <name type="scientific">Escallonia rubra</name>
    <dbReference type="NCBI Taxonomy" id="112253"/>
    <lineage>
        <taxon>Eukaryota</taxon>
        <taxon>Viridiplantae</taxon>
        <taxon>Streptophyta</taxon>
        <taxon>Embryophyta</taxon>
        <taxon>Tracheophyta</taxon>
        <taxon>Spermatophyta</taxon>
        <taxon>Magnoliopsida</taxon>
        <taxon>eudicotyledons</taxon>
        <taxon>Gunneridae</taxon>
        <taxon>Pentapetalae</taxon>
        <taxon>asterids</taxon>
        <taxon>campanulids</taxon>
        <taxon>Escalloniales</taxon>
        <taxon>Escalloniaceae</taxon>
        <taxon>Escallonia</taxon>
    </lineage>
</organism>
<dbReference type="PANTHER" id="PTHR31435:SF9">
    <property type="entry name" value="PROTEIN NATD1"/>
    <property type="match status" value="1"/>
</dbReference>
<dbReference type="Proteomes" id="UP001187471">
    <property type="component" value="Unassembled WGS sequence"/>
</dbReference>
<dbReference type="PANTHER" id="PTHR31435">
    <property type="entry name" value="PROTEIN NATD1"/>
    <property type="match status" value="1"/>
</dbReference>
<keyword evidence="3" id="KW-1185">Reference proteome</keyword>
<dbReference type="AlphaFoldDB" id="A0AA88QQ98"/>
<comment type="caution">
    <text evidence="2">The sequence shown here is derived from an EMBL/GenBank/DDBJ whole genome shotgun (WGS) entry which is preliminary data.</text>
</comment>
<dbReference type="EMBL" id="JAVXUO010003051">
    <property type="protein sequence ID" value="KAK2967145.1"/>
    <property type="molecule type" value="Genomic_DNA"/>
</dbReference>
<accession>A0AA88QQ98</accession>
<dbReference type="FunFam" id="3.40.630.30:FF:000106">
    <property type="entry name" value="Acetyltransferase At1g77540"/>
    <property type="match status" value="1"/>
</dbReference>
<sequence length="108" mass="11909">MAATGSEAVAAKIVWNENQLRFETEDKKAYLQYHLSHGGKTMDIVHTFVPSTKRGLGLASLLCVSAFNHAKSRSMSVIPTCSYVSETFLPRNPSWNSVVYSNDLKASI</sequence>
<dbReference type="InterPro" id="IPR045057">
    <property type="entry name" value="Gcn5-rel_NAT"/>
</dbReference>
<dbReference type="InterPro" id="IPR016181">
    <property type="entry name" value="Acyl_CoA_acyltransferase"/>
</dbReference>
<proteinExistence type="predicted"/>
<evidence type="ECO:0000259" key="1">
    <source>
        <dbReference type="PROSITE" id="PS51729"/>
    </source>
</evidence>
<dbReference type="InterPro" id="IPR031165">
    <property type="entry name" value="GNAT_YJDJ"/>
</dbReference>
<dbReference type="SUPFAM" id="SSF55729">
    <property type="entry name" value="Acyl-CoA N-acyltransferases (Nat)"/>
    <property type="match status" value="1"/>
</dbReference>